<evidence type="ECO:0000313" key="2">
    <source>
        <dbReference type="EMBL" id="MCW4631079.1"/>
    </source>
</evidence>
<dbReference type="Proteomes" id="UP001431181">
    <property type="component" value="Unassembled WGS sequence"/>
</dbReference>
<dbReference type="InterPro" id="IPR027417">
    <property type="entry name" value="P-loop_NTPase"/>
</dbReference>
<keyword evidence="3" id="KW-1185">Reference proteome</keyword>
<dbReference type="InterPro" id="IPR003959">
    <property type="entry name" value="ATPase_AAA_core"/>
</dbReference>
<dbReference type="PANTHER" id="PTHR32182">
    <property type="entry name" value="DNA REPLICATION AND REPAIR PROTEIN RECF"/>
    <property type="match status" value="1"/>
</dbReference>
<proteinExistence type="predicted"/>
<reference evidence="2" key="1">
    <citation type="submission" date="2022-11" db="EMBL/GenBank/DDBJ databases">
        <title>Marinomonas sp. nov., isolated from marine algae.</title>
        <authorList>
            <person name="Choi D.G."/>
            <person name="Kim J.M."/>
            <person name="Lee J.K."/>
            <person name="Baek J.H."/>
            <person name="Jeon C.O."/>
        </authorList>
    </citation>
    <scope>NUCLEOTIDE SEQUENCE</scope>
    <source>
        <strain evidence="2">KJ51-3</strain>
    </source>
</reference>
<evidence type="ECO:0000313" key="3">
    <source>
        <dbReference type="Proteomes" id="UP001431181"/>
    </source>
</evidence>
<dbReference type="Gene3D" id="3.40.50.300">
    <property type="entry name" value="P-loop containing nucleotide triphosphate hydrolases"/>
    <property type="match status" value="1"/>
</dbReference>
<name>A0ABT3KKK9_9GAMM</name>
<accession>A0ABT3KKK9</accession>
<protein>
    <submittedName>
        <fullName evidence="2">AAA family ATPase</fullName>
    </submittedName>
</protein>
<feature type="domain" description="ATPase AAA-type core" evidence="1">
    <location>
        <begin position="39"/>
        <end position="132"/>
    </location>
</feature>
<comment type="caution">
    <text evidence="2">The sequence shown here is derived from an EMBL/GenBank/DDBJ whole genome shotgun (WGS) entry which is preliminary data.</text>
</comment>
<sequence length="201" mass="22888">MAAFLYFLKDSEETNEFFKSYRDIVDAIKTVAPYFHDFYLEPRGNDGDQKVLLKWIHRDHDEPFSANQLSDGTARFICMATLFLQPKSLRPKTIILDEPELGLHPAALEVLADIVKATAKENQVICSTQSVTFANQFNPEDFIVVDQEKGASTFKRVDEVDLKDWLEDYAMGDIWSKNIIGGALNGKNRDISRRPHGRTVC</sequence>
<dbReference type="EMBL" id="JAPEUL010000011">
    <property type="protein sequence ID" value="MCW4631079.1"/>
    <property type="molecule type" value="Genomic_DNA"/>
</dbReference>
<dbReference type="CDD" id="cd00267">
    <property type="entry name" value="ABC_ATPase"/>
    <property type="match status" value="1"/>
</dbReference>
<dbReference type="RefSeq" id="WP_265220417.1">
    <property type="nucleotide sequence ID" value="NZ_JAPEUL010000011.1"/>
</dbReference>
<dbReference type="PANTHER" id="PTHR32182:SF22">
    <property type="entry name" value="ATP-DEPENDENT ENDONUCLEASE, OLD FAMILY-RELATED"/>
    <property type="match status" value="1"/>
</dbReference>
<evidence type="ECO:0000259" key="1">
    <source>
        <dbReference type="Pfam" id="PF13304"/>
    </source>
</evidence>
<gene>
    <name evidence="2" type="ORF">ONZ52_19990</name>
</gene>
<dbReference type="Pfam" id="PF13304">
    <property type="entry name" value="AAA_21"/>
    <property type="match status" value="1"/>
</dbReference>
<dbReference type="SUPFAM" id="SSF52540">
    <property type="entry name" value="P-loop containing nucleoside triphosphate hydrolases"/>
    <property type="match status" value="1"/>
</dbReference>
<organism evidence="2 3">
    <name type="scientific">Marinomonas rhodophyticola</name>
    <dbReference type="NCBI Taxonomy" id="2992803"/>
    <lineage>
        <taxon>Bacteria</taxon>
        <taxon>Pseudomonadati</taxon>
        <taxon>Pseudomonadota</taxon>
        <taxon>Gammaproteobacteria</taxon>
        <taxon>Oceanospirillales</taxon>
        <taxon>Oceanospirillaceae</taxon>
        <taxon>Marinomonas</taxon>
    </lineage>
</organism>